<protein>
    <submittedName>
        <fullName evidence="1">Uncharacterized protein</fullName>
    </submittedName>
</protein>
<proteinExistence type="predicted"/>
<organism evidence="1">
    <name type="scientific">marine metagenome</name>
    <dbReference type="NCBI Taxonomy" id="408172"/>
    <lineage>
        <taxon>unclassified sequences</taxon>
        <taxon>metagenomes</taxon>
        <taxon>ecological metagenomes</taxon>
    </lineage>
</organism>
<gene>
    <name evidence="1" type="ORF">METZ01_LOCUS130631</name>
</gene>
<dbReference type="AlphaFoldDB" id="A0A381YMM6"/>
<accession>A0A381YMM6</accession>
<name>A0A381YMM6_9ZZZZ</name>
<sequence length="82" mass="8937">MAVLELSGPSLAMQHFLYFLPLPQGQDAFRSAFTEASFYMPRPINGESSDGAMSLVCHGSINGKHSTTGIVARRLRQLCAHN</sequence>
<dbReference type="EMBL" id="UINC01018502">
    <property type="protein sequence ID" value="SVA77777.1"/>
    <property type="molecule type" value="Genomic_DNA"/>
</dbReference>
<evidence type="ECO:0000313" key="1">
    <source>
        <dbReference type="EMBL" id="SVA77777.1"/>
    </source>
</evidence>
<reference evidence="1" key="1">
    <citation type="submission" date="2018-05" db="EMBL/GenBank/DDBJ databases">
        <authorList>
            <person name="Lanie J.A."/>
            <person name="Ng W.-L."/>
            <person name="Kazmierczak K.M."/>
            <person name="Andrzejewski T.M."/>
            <person name="Davidsen T.M."/>
            <person name="Wayne K.J."/>
            <person name="Tettelin H."/>
            <person name="Glass J.I."/>
            <person name="Rusch D."/>
            <person name="Podicherti R."/>
            <person name="Tsui H.-C.T."/>
            <person name="Winkler M.E."/>
        </authorList>
    </citation>
    <scope>NUCLEOTIDE SEQUENCE</scope>
</reference>